<evidence type="ECO:0008006" key="5">
    <source>
        <dbReference type="Google" id="ProtNLM"/>
    </source>
</evidence>
<dbReference type="Proteomes" id="UP000271003">
    <property type="component" value="Chromosome"/>
</dbReference>
<evidence type="ECO:0000313" key="3">
    <source>
        <dbReference type="EMBL" id="BBF22874.1"/>
    </source>
</evidence>
<proteinExistence type="predicted"/>
<protein>
    <recommendedName>
        <fullName evidence="5">Transmembrane protein</fullName>
    </recommendedName>
</protein>
<name>A0A2Z6I949_9BURK</name>
<dbReference type="EMBL" id="AP018786">
    <property type="protein sequence ID" value="BBF22874.1"/>
    <property type="molecule type" value="Genomic_DNA"/>
</dbReference>
<keyword evidence="4" id="KW-1185">Reference proteome</keyword>
<feature type="compositionally biased region" description="Basic and acidic residues" evidence="1">
    <location>
        <begin position="141"/>
        <end position="151"/>
    </location>
</feature>
<dbReference type="KEGG" id="sutt:SUTMEG_07650"/>
<dbReference type="AlphaFoldDB" id="A0A2Z6I949"/>
<keyword evidence="2" id="KW-1133">Transmembrane helix</keyword>
<evidence type="ECO:0000313" key="4">
    <source>
        <dbReference type="Proteomes" id="UP000271003"/>
    </source>
</evidence>
<keyword evidence="2" id="KW-0472">Membrane</keyword>
<accession>A0A2Z6I949</accession>
<reference evidence="3 4" key="1">
    <citation type="journal article" date="2018" name="Int. J. Syst. Evol. Microbiol.">
        <title>Mesosutterella multiformis gen. nov., sp. nov., a member of the family Sutterellaceae and Sutterella megalosphaeroides sp. nov., isolated from human faeces.</title>
        <authorList>
            <person name="Sakamoto M."/>
            <person name="Ikeyama N."/>
            <person name="Kunihiro T."/>
            <person name="Iino T."/>
            <person name="Yuki M."/>
            <person name="Ohkuma M."/>
        </authorList>
    </citation>
    <scope>NUCLEOTIDE SEQUENCE [LARGE SCALE GENOMIC DNA]</scope>
    <source>
        <strain evidence="3 4">6FBBBH3</strain>
    </source>
</reference>
<feature type="transmembrane region" description="Helical" evidence="2">
    <location>
        <begin position="86"/>
        <end position="107"/>
    </location>
</feature>
<gene>
    <name evidence="3" type="ORF">SUTMEG_07650</name>
</gene>
<evidence type="ECO:0000256" key="2">
    <source>
        <dbReference type="SAM" id="Phobius"/>
    </source>
</evidence>
<organism evidence="3 4">
    <name type="scientific">Sutterella megalosphaeroides</name>
    <dbReference type="NCBI Taxonomy" id="2494234"/>
    <lineage>
        <taxon>Bacteria</taxon>
        <taxon>Pseudomonadati</taxon>
        <taxon>Pseudomonadota</taxon>
        <taxon>Betaproteobacteria</taxon>
        <taxon>Burkholderiales</taxon>
        <taxon>Sutterellaceae</taxon>
        <taxon>Sutterella</taxon>
    </lineage>
</organism>
<evidence type="ECO:0000256" key="1">
    <source>
        <dbReference type="SAM" id="MobiDB-lite"/>
    </source>
</evidence>
<keyword evidence="2" id="KW-0812">Transmembrane</keyword>
<sequence length="162" mass="17776">MARATAAVATQAKRREVAAARRANGLGARRGVGPLFASVHERSEEEKRSDAARTRDQIAARTGVRVRMKVRTGVGPVARSASLGTFLYFVLNFALAFMFTVAFRTAFALRVFIPRALCHDNEYLLFGSPRPLQRPDPAVARTDDRPSERQLSEAALSETSSL</sequence>
<feature type="compositionally biased region" description="Low complexity" evidence="1">
    <location>
        <begin position="152"/>
        <end position="162"/>
    </location>
</feature>
<feature type="region of interest" description="Disordered" evidence="1">
    <location>
        <begin position="132"/>
        <end position="162"/>
    </location>
</feature>